<gene>
    <name evidence="1" type="ORF">GMARGA_LOCUS28808</name>
</gene>
<proteinExistence type="predicted"/>
<evidence type="ECO:0000313" key="2">
    <source>
        <dbReference type="Proteomes" id="UP000789901"/>
    </source>
</evidence>
<name>A0ABN7WB07_GIGMA</name>
<feature type="non-terminal residue" evidence="1">
    <location>
        <position position="44"/>
    </location>
</feature>
<accession>A0ABN7WB07</accession>
<comment type="caution">
    <text evidence="1">The sequence shown here is derived from an EMBL/GenBank/DDBJ whole genome shotgun (WGS) entry which is preliminary data.</text>
</comment>
<reference evidence="1 2" key="1">
    <citation type="submission" date="2021-06" db="EMBL/GenBank/DDBJ databases">
        <authorList>
            <person name="Kallberg Y."/>
            <person name="Tangrot J."/>
            <person name="Rosling A."/>
        </authorList>
    </citation>
    <scope>NUCLEOTIDE SEQUENCE [LARGE SCALE GENOMIC DNA]</scope>
    <source>
        <strain evidence="1 2">120-4 pot B 10/14</strain>
    </source>
</reference>
<keyword evidence="2" id="KW-1185">Reference proteome</keyword>
<organism evidence="1 2">
    <name type="scientific">Gigaspora margarita</name>
    <dbReference type="NCBI Taxonomy" id="4874"/>
    <lineage>
        <taxon>Eukaryota</taxon>
        <taxon>Fungi</taxon>
        <taxon>Fungi incertae sedis</taxon>
        <taxon>Mucoromycota</taxon>
        <taxon>Glomeromycotina</taxon>
        <taxon>Glomeromycetes</taxon>
        <taxon>Diversisporales</taxon>
        <taxon>Gigasporaceae</taxon>
        <taxon>Gigaspora</taxon>
    </lineage>
</organism>
<dbReference type="Proteomes" id="UP000789901">
    <property type="component" value="Unassembled WGS sequence"/>
</dbReference>
<dbReference type="EMBL" id="CAJVQB010037561">
    <property type="protein sequence ID" value="CAG8825312.1"/>
    <property type="molecule type" value="Genomic_DNA"/>
</dbReference>
<sequence length="44" mass="5149">MPNETIEYCNEPFQNDDLKKKKKENVFNAKESILLSDLTQTICD</sequence>
<evidence type="ECO:0000313" key="1">
    <source>
        <dbReference type="EMBL" id="CAG8825312.1"/>
    </source>
</evidence>
<protein>
    <submittedName>
        <fullName evidence="1">33826_t:CDS:1</fullName>
    </submittedName>
</protein>